<accession>E4XY99</accession>
<dbReference type="Pfam" id="PF00036">
    <property type="entry name" value="EF-hand_1"/>
    <property type="match status" value="1"/>
</dbReference>
<keyword evidence="10" id="KW-1185">Reference proteome</keyword>
<dbReference type="InParanoid" id="E4XY99"/>
<dbReference type="PRINTS" id="PR00450">
    <property type="entry name" value="RECOVERIN"/>
</dbReference>
<evidence type="ECO:0000313" key="9">
    <source>
        <dbReference type="EMBL" id="CBY14627.1"/>
    </source>
</evidence>
<dbReference type="PROSITE" id="PS00018">
    <property type="entry name" value="EF_HAND_1"/>
    <property type="match status" value="1"/>
</dbReference>
<evidence type="ECO:0000256" key="5">
    <source>
        <dbReference type="ARBA" id="ARBA00022837"/>
    </source>
</evidence>
<comment type="similarity">
    <text evidence="1">Belongs to the recoverin family.</text>
</comment>
<dbReference type="GO" id="GO:0008048">
    <property type="term" value="F:calcium sensitive guanylate cyclase activator activity"/>
    <property type="evidence" value="ECO:0007669"/>
    <property type="project" value="TreeGrafter"/>
</dbReference>
<dbReference type="CDD" id="cd00051">
    <property type="entry name" value="EFh"/>
    <property type="match status" value="1"/>
</dbReference>
<organism evidence="9">
    <name type="scientific">Oikopleura dioica</name>
    <name type="common">Tunicate</name>
    <dbReference type="NCBI Taxonomy" id="34765"/>
    <lineage>
        <taxon>Eukaryota</taxon>
        <taxon>Metazoa</taxon>
        <taxon>Chordata</taxon>
        <taxon>Tunicata</taxon>
        <taxon>Appendicularia</taxon>
        <taxon>Copelata</taxon>
        <taxon>Oikopleuridae</taxon>
        <taxon>Oikopleura</taxon>
    </lineage>
</organism>
<dbReference type="InterPro" id="IPR011992">
    <property type="entry name" value="EF-hand-dom_pair"/>
</dbReference>
<keyword evidence="6" id="KW-0449">Lipoprotein</keyword>
<dbReference type="PANTHER" id="PTHR23055:SF198">
    <property type="entry name" value="NEURONAL CALCIUM SENSOR 1"/>
    <property type="match status" value="1"/>
</dbReference>
<dbReference type="EMBL" id="FN653314">
    <property type="protein sequence ID" value="CBY14627.1"/>
    <property type="molecule type" value="Genomic_DNA"/>
</dbReference>
<dbReference type="InterPro" id="IPR028846">
    <property type="entry name" value="Recoverin"/>
</dbReference>
<dbReference type="SMART" id="SM00054">
    <property type="entry name" value="EFh"/>
    <property type="match status" value="2"/>
</dbReference>
<protein>
    <recommendedName>
        <fullName evidence="7">Neuronal calcium sensor 1</fullName>
    </recommendedName>
</protein>
<keyword evidence="2" id="KW-0519">Myristate</keyword>
<dbReference type="GO" id="GO:0014069">
    <property type="term" value="C:postsynaptic density"/>
    <property type="evidence" value="ECO:0007669"/>
    <property type="project" value="UniProtKB-SubCell"/>
</dbReference>
<evidence type="ECO:0000313" key="10">
    <source>
        <dbReference type="Proteomes" id="UP000001307"/>
    </source>
</evidence>
<dbReference type="PROSITE" id="PS50222">
    <property type="entry name" value="EF_HAND_2"/>
    <property type="match status" value="1"/>
</dbReference>
<evidence type="ECO:0000256" key="6">
    <source>
        <dbReference type="ARBA" id="ARBA00023288"/>
    </source>
</evidence>
<dbReference type="Gene3D" id="1.10.238.10">
    <property type="entry name" value="EF-hand"/>
    <property type="match status" value="2"/>
</dbReference>
<dbReference type="SUPFAM" id="SSF47473">
    <property type="entry name" value="EF-hand"/>
    <property type="match status" value="1"/>
</dbReference>
<keyword evidence="5" id="KW-0106">Calcium</keyword>
<dbReference type="AlphaFoldDB" id="E4XY99"/>
<evidence type="ECO:0000256" key="4">
    <source>
        <dbReference type="ARBA" id="ARBA00022737"/>
    </source>
</evidence>
<feature type="domain" description="EF-hand" evidence="8">
    <location>
        <begin position="407"/>
        <end position="442"/>
    </location>
</feature>
<evidence type="ECO:0000259" key="8">
    <source>
        <dbReference type="PROSITE" id="PS50222"/>
    </source>
</evidence>
<keyword evidence="4" id="KW-0677">Repeat</keyword>
<dbReference type="GO" id="GO:0005509">
    <property type="term" value="F:calcium ion binding"/>
    <property type="evidence" value="ECO:0007669"/>
    <property type="project" value="InterPro"/>
</dbReference>
<proteinExistence type="inferred from homology"/>
<dbReference type="Pfam" id="PF13202">
    <property type="entry name" value="EF-hand_5"/>
    <property type="match status" value="1"/>
</dbReference>
<dbReference type="OrthoDB" id="191686at2759"/>
<reference evidence="9" key="1">
    <citation type="journal article" date="2010" name="Science">
        <title>Plasticity of animal genome architecture unmasked by rapid evolution of a pelagic tunicate.</title>
        <authorList>
            <person name="Denoeud F."/>
            <person name="Henriet S."/>
            <person name="Mungpakdee S."/>
            <person name="Aury J.M."/>
            <person name="Da Silva C."/>
            <person name="Brinkmann H."/>
            <person name="Mikhaleva J."/>
            <person name="Olsen L.C."/>
            <person name="Jubin C."/>
            <person name="Canestro C."/>
            <person name="Bouquet J.M."/>
            <person name="Danks G."/>
            <person name="Poulain J."/>
            <person name="Campsteijn C."/>
            <person name="Adamski M."/>
            <person name="Cross I."/>
            <person name="Yadetie F."/>
            <person name="Muffato M."/>
            <person name="Louis A."/>
            <person name="Butcher S."/>
            <person name="Tsagkogeorga G."/>
            <person name="Konrad A."/>
            <person name="Singh S."/>
            <person name="Jensen M.F."/>
            <person name="Cong E.H."/>
            <person name="Eikeseth-Otteraa H."/>
            <person name="Noel B."/>
            <person name="Anthouard V."/>
            <person name="Porcel B.M."/>
            <person name="Kachouri-Lafond R."/>
            <person name="Nishino A."/>
            <person name="Ugolini M."/>
            <person name="Chourrout P."/>
            <person name="Nishida H."/>
            <person name="Aasland R."/>
            <person name="Huzurbazar S."/>
            <person name="Westhof E."/>
            <person name="Delsuc F."/>
            <person name="Lehrach H."/>
            <person name="Reinhardt R."/>
            <person name="Weissenbach J."/>
            <person name="Roy S.W."/>
            <person name="Artiguenave F."/>
            <person name="Postlethwait J.H."/>
            <person name="Manak J.R."/>
            <person name="Thompson E.M."/>
            <person name="Jaillon O."/>
            <person name="Du Pasquier L."/>
            <person name="Boudinot P."/>
            <person name="Liberles D.A."/>
            <person name="Volff J.N."/>
            <person name="Philippe H."/>
            <person name="Lenhard B."/>
            <person name="Roest Crollius H."/>
            <person name="Wincker P."/>
            <person name="Chourrout D."/>
        </authorList>
    </citation>
    <scope>NUCLEOTIDE SEQUENCE [LARGE SCALE GENOMIC DNA]</scope>
</reference>
<gene>
    <name evidence="9" type="ORF">GSOID_T00009674001</name>
</gene>
<name>E4XY99_OIKDI</name>
<evidence type="ECO:0000256" key="3">
    <source>
        <dbReference type="ARBA" id="ARBA00022723"/>
    </source>
</evidence>
<sequence length="453" mass="52217">MSRVEKENCRKRRLKARAFPESSGTKEYVERTLKKPHGYPCSLGEFFYDKQPTEEESLTMFLLDNPWTTLKDKELSEKARKTKTSFPLPAPLLLIRFTSLKRHISTILSWEKSLKEINSGLSPYQYLVENLPSGLPDFDGCRAYNMIIDIIMKHLKQMESSSAKIPEILPCFESLAIDMEKLLRKSAEMPCEVAAYLQMFISGVTTKIMLFLTKKAYINEEEGVISGSEPIRVLESHLGALYLFWPTFSCRLHKMTHAFEQSPMPFFEENAKVLETEVENWKFRAKEFILKIWEEIDVPDIDIGDICINEDIDTDVDPNLIRRCQSGCISAGIEDLSEKTKFSAKEIKHWHNGFMKDCPTGKLSKGEFSKIYTQFFPKGDPTAFSQFVFNIFDDNGDGSIEFEEFLQLDEKLEWAFRLYDLDNDGTITRKEMTAIVEAIFSMVGENEKKGFLP</sequence>
<dbReference type="Proteomes" id="UP000001307">
    <property type="component" value="Unassembled WGS sequence"/>
</dbReference>
<evidence type="ECO:0000256" key="7">
    <source>
        <dbReference type="ARBA" id="ARBA00039972"/>
    </source>
</evidence>
<dbReference type="PANTHER" id="PTHR23055">
    <property type="entry name" value="CALCIUM BINDING PROTEINS"/>
    <property type="match status" value="1"/>
</dbReference>
<dbReference type="InterPro" id="IPR002048">
    <property type="entry name" value="EF_hand_dom"/>
</dbReference>
<evidence type="ECO:0000256" key="1">
    <source>
        <dbReference type="ARBA" id="ARBA00006049"/>
    </source>
</evidence>
<evidence type="ECO:0000256" key="2">
    <source>
        <dbReference type="ARBA" id="ARBA00022707"/>
    </source>
</evidence>
<keyword evidence="3" id="KW-0479">Metal-binding</keyword>
<dbReference type="InterPro" id="IPR018247">
    <property type="entry name" value="EF_Hand_1_Ca_BS"/>
</dbReference>